<organism evidence="1">
    <name type="scientific">Rhizophora mucronata</name>
    <name type="common">Asiatic mangrove</name>
    <dbReference type="NCBI Taxonomy" id="61149"/>
    <lineage>
        <taxon>Eukaryota</taxon>
        <taxon>Viridiplantae</taxon>
        <taxon>Streptophyta</taxon>
        <taxon>Embryophyta</taxon>
        <taxon>Tracheophyta</taxon>
        <taxon>Spermatophyta</taxon>
        <taxon>Magnoliopsida</taxon>
        <taxon>eudicotyledons</taxon>
        <taxon>Gunneridae</taxon>
        <taxon>Pentapetalae</taxon>
        <taxon>rosids</taxon>
        <taxon>fabids</taxon>
        <taxon>Malpighiales</taxon>
        <taxon>Rhizophoraceae</taxon>
        <taxon>Rhizophora</taxon>
    </lineage>
</organism>
<protein>
    <submittedName>
        <fullName evidence="1">Uncharacterized protein</fullName>
    </submittedName>
</protein>
<name>A0A2P2Q2T8_RHIMU</name>
<proteinExistence type="predicted"/>
<reference evidence="1" key="1">
    <citation type="submission" date="2018-02" db="EMBL/GenBank/DDBJ databases">
        <title>Rhizophora mucronata_Transcriptome.</title>
        <authorList>
            <person name="Meera S.P."/>
            <person name="Sreeshan A."/>
            <person name="Augustine A."/>
        </authorList>
    </citation>
    <scope>NUCLEOTIDE SEQUENCE</scope>
    <source>
        <tissue evidence="1">Leaf</tissue>
    </source>
</reference>
<evidence type="ECO:0000313" key="1">
    <source>
        <dbReference type="EMBL" id="MBX61223.1"/>
    </source>
</evidence>
<dbReference type="EMBL" id="GGEC01080739">
    <property type="protein sequence ID" value="MBX61223.1"/>
    <property type="molecule type" value="Transcribed_RNA"/>
</dbReference>
<sequence length="9" mass="1010">MVSGRNFSL</sequence>
<accession>A0A2P2Q2T8</accession>